<organism evidence="6">
    <name type="scientific">Solanum chilense</name>
    <name type="common">Tomato</name>
    <name type="synonym">Lycopersicon chilense</name>
    <dbReference type="NCBI Taxonomy" id="4083"/>
    <lineage>
        <taxon>Eukaryota</taxon>
        <taxon>Viridiplantae</taxon>
        <taxon>Streptophyta</taxon>
        <taxon>Embryophyta</taxon>
        <taxon>Tracheophyta</taxon>
        <taxon>Spermatophyta</taxon>
        <taxon>Magnoliopsida</taxon>
        <taxon>eudicotyledons</taxon>
        <taxon>Gunneridae</taxon>
        <taxon>Pentapetalae</taxon>
        <taxon>asterids</taxon>
        <taxon>lamiids</taxon>
        <taxon>Solanales</taxon>
        <taxon>Solanaceae</taxon>
        <taxon>Solanoideae</taxon>
        <taxon>Solaneae</taxon>
        <taxon>Solanum</taxon>
        <taxon>Solanum subgen. Lycopersicon</taxon>
    </lineage>
</organism>
<dbReference type="InterPro" id="IPR036259">
    <property type="entry name" value="MFS_trans_sf"/>
</dbReference>
<comment type="similarity">
    <text evidence="5">Belongs to the major facilitator superfamily. Phosphate:H(+) symporter (TC 2.A.1.9) family.</text>
</comment>
<evidence type="ECO:0000256" key="1">
    <source>
        <dbReference type="ARBA" id="ARBA00004141"/>
    </source>
</evidence>
<evidence type="ECO:0000256" key="4">
    <source>
        <dbReference type="ARBA" id="ARBA00023136"/>
    </source>
</evidence>
<gene>
    <name evidence="6" type="ORF">EJD97_022979</name>
</gene>
<sequence>MPSTRLLNVNINALLCFEQGRMIWIWPENDPPAATLSFLLCYDLLNSNSRRVQTMGIGLFTTFFRLGYWANVQSSYYYLIIQMVAGSFQSTGSPSVVAMIRNWFSKENVTYNGY</sequence>
<name>A0A6N2AUX4_SOLCI</name>
<evidence type="ECO:0000256" key="2">
    <source>
        <dbReference type="ARBA" id="ARBA00022692"/>
    </source>
</evidence>
<dbReference type="PANTHER" id="PTHR43184:SF16">
    <property type="entry name" value="MAJOR FACILITATOR SUPERFAMILY (MFS) PROFILE DOMAIN-CONTAINING PROTEIN"/>
    <property type="match status" value="1"/>
</dbReference>
<comment type="caution">
    <text evidence="6">The sequence shown here is derived from an EMBL/GenBank/DDBJ whole genome shotgun (WGS) entry which is preliminary data.</text>
</comment>
<dbReference type="EMBL" id="RXGB01007352">
    <property type="protein sequence ID" value="TMW85540.1"/>
    <property type="molecule type" value="Genomic_DNA"/>
</dbReference>
<dbReference type="AlphaFoldDB" id="A0A6N2AUX4"/>
<keyword evidence="2" id="KW-0812">Transmembrane</keyword>
<keyword evidence="3" id="KW-1133">Transmembrane helix</keyword>
<proteinExistence type="inferred from homology"/>
<dbReference type="PANTHER" id="PTHR43184">
    <property type="entry name" value="MAJOR FACILITATOR SUPERFAMILY TRANSPORTER 16, ISOFORM B"/>
    <property type="match status" value="1"/>
</dbReference>
<dbReference type="GO" id="GO:0055062">
    <property type="term" value="P:phosphate ion homeostasis"/>
    <property type="evidence" value="ECO:0007669"/>
    <property type="project" value="TreeGrafter"/>
</dbReference>
<dbReference type="GO" id="GO:0016020">
    <property type="term" value="C:membrane"/>
    <property type="evidence" value="ECO:0007669"/>
    <property type="project" value="UniProtKB-SubCell"/>
</dbReference>
<keyword evidence="4" id="KW-0472">Membrane</keyword>
<dbReference type="Gene3D" id="1.20.1250.20">
    <property type="entry name" value="MFS general substrate transporter like domains"/>
    <property type="match status" value="1"/>
</dbReference>
<comment type="subcellular location">
    <subcellularLocation>
        <location evidence="1">Membrane</location>
        <topology evidence="1">Multi-pass membrane protein</topology>
    </subcellularLocation>
</comment>
<evidence type="ECO:0000256" key="5">
    <source>
        <dbReference type="ARBA" id="ARBA00044504"/>
    </source>
</evidence>
<evidence type="ECO:0000313" key="6">
    <source>
        <dbReference type="EMBL" id="TMW85540.1"/>
    </source>
</evidence>
<accession>A0A6N2AUX4</accession>
<protein>
    <submittedName>
        <fullName evidence="6">Uncharacterized protein</fullName>
    </submittedName>
</protein>
<evidence type="ECO:0000256" key="3">
    <source>
        <dbReference type="ARBA" id="ARBA00022989"/>
    </source>
</evidence>
<reference evidence="6" key="1">
    <citation type="submission" date="2019-05" db="EMBL/GenBank/DDBJ databases">
        <title>The de novo reference genome and transcriptome assemblies of the wild tomato species Solanum chilense.</title>
        <authorList>
            <person name="Stam R."/>
            <person name="Nosenko T."/>
            <person name="Hoerger A.C."/>
            <person name="Stephan W."/>
            <person name="Seidel M.A."/>
            <person name="Kuhn J.M.M."/>
            <person name="Haberer G."/>
            <person name="Tellier A."/>
        </authorList>
    </citation>
    <scope>NUCLEOTIDE SEQUENCE</scope>
    <source>
        <tissue evidence="6">Mature leaves</tissue>
    </source>
</reference>